<organism evidence="1">
    <name type="scientific">uncultured Thermoleophilia bacterium</name>
    <dbReference type="NCBI Taxonomy" id="1497501"/>
    <lineage>
        <taxon>Bacteria</taxon>
        <taxon>Bacillati</taxon>
        <taxon>Actinomycetota</taxon>
        <taxon>Thermoleophilia</taxon>
        <taxon>environmental samples</taxon>
    </lineage>
</organism>
<dbReference type="AlphaFoldDB" id="A0A6J4U4T8"/>
<sequence>ALKARLVSAHAEERLDALEEWAILTAAWEAVTAR</sequence>
<name>A0A6J4U4T8_9ACTN</name>
<gene>
    <name evidence="1" type="ORF">AVDCRST_MAG79-1613</name>
</gene>
<accession>A0A6J4U4T8</accession>
<protein>
    <submittedName>
        <fullName evidence="1">Uncharacterized protein</fullName>
    </submittedName>
</protein>
<proteinExistence type="predicted"/>
<dbReference type="EMBL" id="CADCWC010000242">
    <property type="protein sequence ID" value="CAA9538423.1"/>
    <property type="molecule type" value="Genomic_DNA"/>
</dbReference>
<feature type="non-terminal residue" evidence="1">
    <location>
        <position position="1"/>
    </location>
</feature>
<reference evidence="1" key="1">
    <citation type="submission" date="2020-02" db="EMBL/GenBank/DDBJ databases">
        <authorList>
            <person name="Meier V. D."/>
        </authorList>
    </citation>
    <scope>NUCLEOTIDE SEQUENCE</scope>
    <source>
        <strain evidence="1">AVDCRST_MAG79</strain>
    </source>
</reference>
<evidence type="ECO:0000313" key="1">
    <source>
        <dbReference type="EMBL" id="CAA9538423.1"/>
    </source>
</evidence>